<keyword evidence="1" id="KW-1133">Transmembrane helix</keyword>
<dbReference type="InterPro" id="IPR012867">
    <property type="entry name" value="DUF1648"/>
</dbReference>
<reference evidence="3 4" key="1">
    <citation type="submission" date="2017-05" db="EMBL/GenBank/DDBJ databases">
        <authorList>
            <person name="Varghese N."/>
            <person name="Submissions S."/>
        </authorList>
    </citation>
    <scope>NUCLEOTIDE SEQUENCE [LARGE SCALE GENOMIC DNA]</scope>
    <source>
        <strain evidence="3 4">DSM 28214</strain>
    </source>
</reference>
<dbReference type="Proteomes" id="UP001157960">
    <property type="component" value="Unassembled WGS sequence"/>
</dbReference>
<proteinExistence type="predicted"/>
<name>A0ABY1P5H9_9FLAO</name>
<dbReference type="RefSeq" id="WP_283422720.1">
    <property type="nucleotide sequence ID" value="NZ_FXTZ01000009.1"/>
</dbReference>
<evidence type="ECO:0000313" key="4">
    <source>
        <dbReference type="Proteomes" id="UP001157960"/>
    </source>
</evidence>
<keyword evidence="1" id="KW-0472">Membrane</keyword>
<feature type="transmembrane region" description="Helical" evidence="1">
    <location>
        <begin position="6"/>
        <end position="25"/>
    </location>
</feature>
<dbReference type="Pfam" id="PF07853">
    <property type="entry name" value="DUF1648"/>
    <property type="match status" value="1"/>
</dbReference>
<keyword evidence="4" id="KW-1185">Reference proteome</keyword>
<keyword evidence="1" id="KW-0812">Transmembrane</keyword>
<evidence type="ECO:0000256" key="1">
    <source>
        <dbReference type="SAM" id="Phobius"/>
    </source>
</evidence>
<dbReference type="EMBL" id="FXTZ01000009">
    <property type="protein sequence ID" value="SMP26914.1"/>
    <property type="molecule type" value="Genomic_DNA"/>
</dbReference>
<gene>
    <name evidence="3" type="ORF">SAMN06264346_10984</name>
</gene>
<accession>A0ABY1P5H9</accession>
<feature type="transmembrane region" description="Helical" evidence="1">
    <location>
        <begin position="133"/>
        <end position="154"/>
    </location>
</feature>
<comment type="caution">
    <text evidence="3">The sequence shown here is derived from an EMBL/GenBank/DDBJ whole genome shotgun (WGS) entry which is preliminary data.</text>
</comment>
<protein>
    <recommendedName>
        <fullName evidence="2">DUF1648 domain-containing protein</fullName>
    </recommendedName>
</protein>
<feature type="transmembrane region" description="Helical" evidence="1">
    <location>
        <begin position="93"/>
        <end position="112"/>
    </location>
</feature>
<organism evidence="3 4">
    <name type="scientific">Chryseobacterium profundimaris</name>
    <dbReference type="NCBI Taxonomy" id="1387275"/>
    <lineage>
        <taxon>Bacteria</taxon>
        <taxon>Pseudomonadati</taxon>
        <taxon>Bacteroidota</taxon>
        <taxon>Flavobacteriia</taxon>
        <taxon>Flavobacteriales</taxon>
        <taxon>Weeksellaceae</taxon>
        <taxon>Chryseobacterium group</taxon>
        <taxon>Chryseobacterium</taxon>
    </lineage>
</organism>
<evidence type="ECO:0000313" key="3">
    <source>
        <dbReference type="EMBL" id="SMP26914.1"/>
    </source>
</evidence>
<sequence>MENILLLIFDVLNFGLLVFLWWFSIKNYKALPENIPTHFDFYGKADSFGNKKYFYLMPVFLTIFYFLFLFIAIIPESANYPVPITEKNKDSQFLIMGIFMRWLFLLLALIFLNNQDYMLRYSLSNTAKPRVAFSTLLFSIIGSLVVLFIFVGLFK</sequence>
<evidence type="ECO:0000259" key="2">
    <source>
        <dbReference type="Pfam" id="PF07853"/>
    </source>
</evidence>
<feature type="transmembrane region" description="Helical" evidence="1">
    <location>
        <begin position="53"/>
        <end position="73"/>
    </location>
</feature>
<feature type="domain" description="DUF1648" evidence="2">
    <location>
        <begin position="16"/>
        <end position="61"/>
    </location>
</feature>